<keyword evidence="5" id="KW-0677">Repeat</keyword>
<sequence length="1127" mass="124686">MVSADDGKKHSLVIRDVTEDDKGLYNVEAETPEGEVITAFHIIPTGHKVVQGDKEIEPSDKFVIKKKGRKLSLVVHDVDVEDAGEYTVKVKDTESKAVLSVEEKPVEFASLLEDTTVPEDTPEVTLECEVSKDKPEVSEVTWKKGKDTLSPDDEKYVIKKDGRRHSLTIKDITPEDADEYTCAVGDKETAAKVTVEETPLEFTSPLEDKQVPEETEEVTLECEVSKEKPKDTEVTWKKGKDTLSPDDEKYVIKKDGRRHSLTIKEVTPEDAGEYTCAVGDKETAAKVTVEETPLEFTSPLEDKQVPEETEEVTLECEVSKDKPKDTEVTWKKGKDTLSPDDEKYVIKKDGRRHSLTIKDVTPEDADEYTCTVGDKETAAKVTVEETPLEFTSPLEDKQVPEETEEVTLECEVSKDKPKDTEVTWKKGKDTLSPDDEKYVIKKDGRRHSLTIKEVTPEDADEYTCTVGDKETAAKVTVEEHAPEITKPLEETIAVPEGNEVTLEAQISKEDAPVTWMKDGKELKPSDNVRIEEDGTTRRLILKDVTKDDTAQYTLKLGDKETKSDVVVKTPPKIEIDEKFLNVTIRAGGKATISAIITGLPVPDVTWLKDDVPLETTKRVSISEDKQEKLIVKMILDKAERSDLGTYTLTAANDVGKDLVKMTITVLDKPQPPEELKIDKITPENVTISWSPPKDDGGSPVTEYIIEKRDMKRSTWSPRGHHLRNHLHDVPYAPGKPEVSEIDVTQATLTWSPPEFDGGSEITNYIIEKTEVGRKRWTKVNKKPVKEPTFKVTDLIEGNEYQFRIIAENAAGQSKPSEPSDVIKAKPPYVARNGLKQVQKSLKLPLLLPISLTEIDYQFRVSAENKAGVGKPSLPSDTITAKLPFDKPGKPGKPEVTEFGPKEITITWTPPESDGGSPIIGYIIEHKPGKPGKPEVTDFGPKEITITWTPPESDGGSPVIGYIIEHKPGKPGKPEVTDFGPKEITITWTPPESDGGSPIIGYIIEHKPGKPGKPEVTDFGPKEITITWTPPESDGGSPIIGYIIEHKPGKPGKPEVTDFGPKEITITWTPPESDGGSPIIGYIIEHKPGKPGKPEVTDFGPKEITITWTPPESDGGSPIIGYIINVKD</sequence>
<dbReference type="InterPro" id="IPR036179">
    <property type="entry name" value="Ig-like_dom_sf"/>
</dbReference>
<name>A0A2G8LL42_STIJA</name>
<dbReference type="InterPro" id="IPR007110">
    <property type="entry name" value="Ig-like_dom"/>
</dbReference>
<evidence type="ECO:0000259" key="11">
    <source>
        <dbReference type="PROSITE" id="PS50853"/>
    </source>
</evidence>
<dbReference type="InterPro" id="IPR013098">
    <property type="entry name" value="Ig_I-set"/>
</dbReference>
<dbReference type="InterPro" id="IPR036116">
    <property type="entry name" value="FN3_sf"/>
</dbReference>
<dbReference type="FunFam" id="2.60.40.10:FF:000127">
    <property type="entry name" value="titin isoform X1"/>
    <property type="match status" value="1"/>
</dbReference>
<dbReference type="FunFam" id="2.60.40.10:FF:000031">
    <property type="entry name" value="Myosin-binding protein C, slow type"/>
    <property type="match status" value="1"/>
</dbReference>
<keyword evidence="8" id="KW-0393">Immunoglobulin domain</keyword>
<comment type="subcellular location">
    <subcellularLocation>
        <location evidence="2">Cytoplasm</location>
    </subcellularLocation>
    <subcellularLocation>
        <location evidence="1">Nucleus</location>
    </subcellularLocation>
</comment>
<dbReference type="Pfam" id="PF00041">
    <property type="entry name" value="fn3"/>
    <property type="match status" value="2"/>
</dbReference>
<dbReference type="SMART" id="SM00408">
    <property type="entry name" value="IGc2"/>
    <property type="match status" value="6"/>
</dbReference>
<dbReference type="CDD" id="cd00096">
    <property type="entry name" value="Ig"/>
    <property type="match status" value="1"/>
</dbReference>
<evidence type="ECO:0000256" key="3">
    <source>
        <dbReference type="ARBA" id="ARBA00006692"/>
    </source>
</evidence>
<comment type="similarity">
    <text evidence="3">Belongs to the protein kinase superfamily. CAMK Ser/Thr protein kinase family.</text>
</comment>
<dbReference type="GO" id="GO:0031430">
    <property type="term" value="C:M band"/>
    <property type="evidence" value="ECO:0007669"/>
    <property type="project" value="TreeGrafter"/>
</dbReference>
<gene>
    <name evidence="12" type="ORF">BSL78_02130</name>
</gene>
<dbReference type="InterPro" id="IPR003599">
    <property type="entry name" value="Ig_sub"/>
</dbReference>
<feature type="region of interest" description="Disordered" evidence="9">
    <location>
        <begin position="392"/>
        <end position="416"/>
    </location>
</feature>
<protein>
    <submittedName>
        <fullName evidence="12">Putative titin</fullName>
    </submittedName>
</protein>
<feature type="region of interest" description="Disordered" evidence="9">
    <location>
        <begin position="220"/>
        <end position="241"/>
    </location>
</feature>
<dbReference type="STRING" id="307972.A0A2G8LL42"/>
<feature type="domain" description="Fibronectin type-III" evidence="11">
    <location>
        <begin position="969"/>
        <end position="1071"/>
    </location>
</feature>
<dbReference type="Pfam" id="PF07679">
    <property type="entry name" value="I-set"/>
    <property type="match status" value="7"/>
</dbReference>
<feature type="domain" description="Ig-like" evidence="10">
    <location>
        <begin position="387"/>
        <end position="476"/>
    </location>
</feature>
<keyword evidence="13" id="KW-1185">Reference proteome</keyword>
<evidence type="ECO:0000256" key="7">
    <source>
        <dbReference type="ARBA" id="ARBA00023242"/>
    </source>
</evidence>
<feature type="domain" description="Ig-like" evidence="10">
    <location>
        <begin position="482"/>
        <end position="553"/>
    </location>
</feature>
<dbReference type="FunFam" id="2.60.40.10:FF:000050">
    <property type="entry name" value="Titin isoform B"/>
    <property type="match status" value="4"/>
</dbReference>
<evidence type="ECO:0000259" key="10">
    <source>
        <dbReference type="PROSITE" id="PS50835"/>
    </source>
</evidence>
<organism evidence="12 13">
    <name type="scientific">Stichopus japonicus</name>
    <name type="common">Sea cucumber</name>
    <dbReference type="NCBI Taxonomy" id="307972"/>
    <lineage>
        <taxon>Eukaryota</taxon>
        <taxon>Metazoa</taxon>
        <taxon>Echinodermata</taxon>
        <taxon>Eleutherozoa</taxon>
        <taxon>Echinozoa</taxon>
        <taxon>Holothuroidea</taxon>
        <taxon>Aspidochirotacea</taxon>
        <taxon>Aspidochirotida</taxon>
        <taxon>Stichopodidae</taxon>
        <taxon>Apostichopus</taxon>
    </lineage>
</organism>
<dbReference type="SMART" id="SM00409">
    <property type="entry name" value="IG"/>
    <property type="match status" value="7"/>
</dbReference>
<dbReference type="SUPFAM" id="SSF48726">
    <property type="entry name" value="Immunoglobulin"/>
    <property type="match status" value="7"/>
</dbReference>
<dbReference type="PROSITE" id="PS50853">
    <property type="entry name" value="FN3"/>
    <property type="match status" value="3"/>
</dbReference>
<evidence type="ECO:0000313" key="13">
    <source>
        <dbReference type="Proteomes" id="UP000230750"/>
    </source>
</evidence>
<dbReference type="Proteomes" id="UP000230750">
    <property type="component" value="Unassembled WGS sequence"/>
</dbReference>
<evidence type="ECO:0000256" key="2">
    <source>
        <dbReference type="ARBA" id="ARBA00004496"/>
    </source>
</evidence>
<evidence type="ECO:0000256" key="4">
    <source>
        <dbReference type="ARBA" id="ARBA00022490"/>
    </source>
</evidence>
<dbReference type="CDD" id="cd00063">
    <property type="entry name" value="FN3"/>
    <property type="match status" value="7"/>
</dbReference>
<comment type="caution">
    <text evidence="12">The sequence shown here is derived from an EMBL/GenBank/DDBJ whole genome shotgun (WGS) entry which is preliminary data.</text>
</comment>
<feature type="domain" description="Fibronectin type-III" evidence="11">
    <location>
        <begin position="732"/>
        <end position="827"/>
    </location>
</feature>
<dbReference type="OrthoDB" id="504170at2759"/>
<dbReference type="InterPro" id="IPR013783">
    <property type="entry name" value="Ig-like_fold"/>
</dbReference>
<dbReference type="InterPro" id="IPR003598">
    <property type="entry name" value="Ig_sub2"/>
</dbReference>
<dbReference type="SMART" id="SM00060">
    <property type="entry name" value="FN3"/>
    <property type="match status" value="4"/>
</dbReference>
<dbReference type="SUPFAM" id="SSF49265">
    <property type="entry name" value="Fibronectin type III"/>
    <property type="match status" value="5"/>
</dbReference>
<feature type="domain" description="Ig-like" evidence="10">
    <location>
        <begin position="105"/>
        <end position="194"/>
    </location>
</feature>
<keyword evidence="6" id="KW-1015">Disulfide bond</keyword>
<dbReference type="AlphaFoldDB" id="A0A2G8LL42"/>
<dbReference type="FunFam" id="2.60.40.10:FF:000214">
    <property type="entry name" value="titin isoform X1"/>
    <property type="match status" value="1"/>
</dbReference>
<dbReference type="InterPro" id="IPR013106">
    <property type="entry name" value="Ig_V-set"/>
</dbReference>
<evidence type="ECO:0000256" key="5">
    <source>
        <dbReference type="ARBA" id="ARBA00022737"/>
    </source>
</evidence>
<dbReference type="PRINTS" id="PR00014">
    <property type="entry name" value="FNTYPEIII"/>
</dbReference>
<keyword evidence="7" id="KW-0539">Nucleus</keyword>
<dbReference type="EMBL" id="MRZV01000044">
    <property type="protein sequence ID" value="PIK60955.1"/>
    <property type="molecule type" value="Genomic_DNA"/>
</dbReference>
<keyword evidence="4" id="KW-0963">Cytoplasm</keyword>
<dbReference type="InterPro" id="IPR050964">
    <property type="entry name" value="Striated_Muscle_Regulatory"/>
</dbReference>
<dbReference type="PROSITE" id="PS50835">
    <property type="entry name" value="IG_LIKE"/>
    <property type="match status" value="6"/>
</dbReference>
<dbReference type="PANTHER" id="PTHR13817">
    <property type="entry name" value="TITIN"/>
    <property type="match status" value="1"/>
</dbReference>
<evidence type="ECO:0000313" key="12">
    <source>
        <dbReference type="EMBL" id="PIK60955.1"/>
    </source>
</evidence>
<dbReference type="PANTHER" id="PTHR13817:SF151">
    <property type="entry name" value="TITIN"/>
    <property type="match status" value="1"/>
</dbReference>
<feature type="domain" description="Ig-like" evidence="10">
    <location>
        <begin position="293"/>
        <end position="382"/>
    </location>
</feature>
<dbReference type="Gene3D" id="2.60.40.10">
    <property type="entry name" value="Immunoglobulins"/>
    <property type="match status" value="16"/>
</dbReference>
<evidence type="ECO:0000256" key="6">
    <source>
        <dbReference type="ARBA" id="ARBA00023157"/>
    </source>
</evidence>
<evidence type="ECO:0000256" key="9">
    <source>
        <dbReference type="SAM" id="MobiDB-lite"/>
    </source>
</evidence>
<evidence type="ECO:0000256" key="8">
    <source>
        <dbReference type="ARBA" id="ARBA00023319"/>
    </source>
</evidence>
<feature type="domain" description="Ig-like" evidence="10">
    <location>
        <begin position="571"/>
        <end position="664"/>
    </location>
</feature>
<proteinExistence type="inferred from homology"/>
<feature type="domain" description="Ig-like" evidence="10">
    <location>
        <begin position="199"/>
        <end position="288"/>
    </location>
</feature>
<evidence type="ECO:0000256" key="1">
    <source>
        <dbReference type="ARBA" id="ARBA00004123"/>
    </source>
</evidence>
<feature type="domain" description="Fibronectin type-III" evidence="11">
    <location>
        <begin position="1089"/>
        <end position="1127"/>
    </location>
</feature>
<reference evidence="12 13" key="1">
    <citation type="journal article" date="2017" name="PLoS Biol.">
        <title>The sea cucumber genome provides insights into morphological evolution and visceral regeneration.</title>
        <authorList>
            <person name="Zhang X."/>
            <person name="Sun L."/>
            <person name="Yuan J."/>
            <person name="Sun Y."/>
            <person name="Gao Y."/>
            <person name="Zhang L."/>
            <person name="Li S."/>
            <person name="Dai H."/>
            <person name="Hamel J.F."/>
            <person name="Liu C."/>
            <person name="Yu Y."/>
            <person name="Liu S."/>
            <person name="Lin W."/>
            <person name="Guo K."/>
            <person name="Jin S."/>
            <person name="Xu P."/>
            <person name="Storey K.B."/>
            <person name="Huan P."/>
            <person name="Zhang T."/>
            <person name="Zhou Y."/>
            <person name="Zhang J."/>
            <person name="Lin C."/>
            <person name="Li X."/>
            <person name="Xing L."/>
            <person name="Huo D."/>
            <person name="Sun M."/>
            <person name="Wang L."/>
            <person name="Mercier A."/>
            <person name="Li F."/>
            <person name="Yang H."/>
            <person name="Xiang J."/>
        </authorList>
    </citation>
    <scope>NUCLEOTIDE SEQUENCE [LARGE SCALE GENOMIC DNA]</scope>
    <source>
        <strain evidence="12">Shaxun</strain>
        <tissue evidence="12">Muscle</tissue>
    </source>
</reference>
<dbReference type="GO" id="GO:0005634">
    <property type="term" value="C:nucleus"/>
    <property type="evidence" value="ECO:0007669"/>
    <property type="project" value="UniProtKB-SubCell"/>
</dbReference>
<accession>A0A2G8LL42</accession>
<dbReference type="SMART" id="SM00406">
    <property type="entry name" value="IGv"/>
    <property type="match status" value="4"/>
</dbReference>
<dbReference type="InterPro" id="IPR003961">
    <property type="entry name" value="FN3_dom"/>
</dbReference>
<dbReference type="GO" id="GO:0045214">
    <property type="term" value="P:sarcomere organization"/>
    <property type="evidence" value="ECO:0007669"/>
    <property type="project" value="TreeGrafter"/>
</dbReference>
<feature type="compositionally biased region" description="Basic and acidic residues" evidence="9">
    <location>
        <begin position="223"/>
        <end position="241"/>
    </location>
</feature>